<evidence type="ECO:0000256" key="7">
    <source>
        <dbReference type="ARBA" id="ARBA00022989"/>
    </source>
</evidence>
<proteinExistence type="predicted"/>
<evidence type="ECO:0000256" key="2">
    <source>
        <dbReference type="ARBA" id="ARBA00004141"/>
    </source>
</evidence>
<dbReference type="Gene3D" id="3.60.20.10">
    <property type="entry name" value="Glutamine Phosphoribosylpyrophosphate, subunit 1, domain 1"/>
    <property type="match status" value="1"/>
</dbReference>
<dbReference type="EMBL" id="JXLN01006326">
    <property type="protein sequence ID" value="KPM03821.1"/>
    <property type="molecule type" value="Genomic_DNA"/>
</dbReference>
<evidence type="ECO:0000256" key="1">
    <source>
        <dbReference type="ARBA" id="ARBA00004123"/>
    </source>
</evidence>
<dbReference type="PROSITE" id="PS00854">
    <property type="entry name" value="PROTEASOME_BETA_1"/>
    <property type="match status" value="1"/>
</dbReference>
<dbReference type="Proteomes" id="UP000616769">
    <property type="component" value="Unassembled WGS sequence"/>
</dbReference>
<dbReference type="AlphaFoldDB" id="A0A131ZYS8"/>
<dbReference type="SMART" id="SM01417">
    <property type="entry name" value="Solute_trans_a"/>
    <property type="match status" value="1"/>
</dbReference>
<accession>A0A131ZYS8</accession>
<dbReference type="GO" id="GO:0016020">
    <property type="term" value="C:membrane"/>
    <property type="evidence" value="ECO:0007669"/>
    <property type="project" value="UniProtKB-SubCell"/>
</dbReference>
<organism evidence="12 13">
    <name type="scientific">Sarcoptes scabiei</name>
    <name type="common">Itch mite</name>
    <name type="synonym">Acarus scabiei</name>
    <dbReference type="NCBI Taxonomy" id="52283"/>
    <lineage>
        <taxon>Eukaryota</taxon>
        <taxon>Metazoa</taxon>
        <taxon>Ecdysozoa</taxon>
        <taxon>Arthropoda</taxon>
        <taxon>Chelicerata</taxon>
        <taxon>Arachnida</taxon>
        <taxon>Acari</taxon>
        <taxon>Acariformes</taxon>
        <taxon>Sarcoptiformes</taxon>
        <taxon>Astigmata</taxon>
        <taxon>Psoroptidia</taxon>
        <taxon>Sarcoptoidea</taxon>
        <taxon>Sarcoptidae</taxon>
        <taxon>Sarcoptinae</taxon>
        <taxon>Sarcoptes</taxon>
    </lineage>
</organism>
<evidence type="ECO:0000256" key="5">
    <source>
        <dbReference type="ARBA" id="ARBA00022692"/>
    </source>
</evidence>
<name>A0A131ZYS8_SARSC</name>
<dbReference type="VEuPathDB" id="VectorBase:SSCA000047"/>
<dbReference type="InterPro" id="IPR016050">
    <property type="entry name" value="Proteasome_bsu_CS"/>
</dbReference>
<keyword evidence="8" id="KW-0472">Membrane</keyword>
<dbReference type="GO" id="GO:0005634">
    <property type="term" value="C:nucleus"/>
    <property type="evidence" value="ECO:0007669"/>
    <property type="project" value="UniProtKB-SubCell"/>
</dbReference>
<dbReference type="Pfam" id="PF03619">
    <property type="entry name" value="Solute_trans_a"/>
    <property type="match status" value="1"/>
</dbReference>
<gene>
    <name evidence="12" type="ORF">QR98_0022560</name>
</gene>
<keyword evidence="9" id="KW-0539">Nucleus</keyword>
<dbReference type="SUPFAM" id="SSF56235">
    <property type="entry name" value="N-terminal nucleophile aminohydrolases (Ntn hydrolases)"/>
    <property type="match status" value="1"/>
</dbReference>
<dbReference type="OrthoDB" id="5348404at2759"/>
<evidence type="ECO:0000256" key="11">
    <source>
        <dbReference type="ARBA" id="ARBA00026071"/>
    </source>
</evidence>
<keyword evidence="6 12" id="KW-0647">Proteasome</keyword>
<dbReference type="PROSITE" id="PS51476">
    <property type="entry name" value="PROTEASOME_BETA_2"/>
    <property type="match status" value="1"/>
</dbReference>
<dbReference type="InterPro" id="IPR023333">
    <property type="entry name" value="Proteasome_suB-type"/>
</dbReference>
<dbReference type="InterPro" id="IPR029055">
    <property type="entry name" value="Ntn_hydrolases_N"/>
</dbReference>
<dbReference type="CDD" id="cd03759">
    <property type="entry name" value="proteasome_beta_type_3"/>
    <property type="match status" value="1"/>
</dbReference>
<dbReference type="InterPro" id="IPR033811">
    <property type="entry name" value="Proteasome_beta_3"/>
</dbReference>
<evidence type="ECO:0000256" key="10">
    <source>
        <dbReference type="ARBA" id="ARBA00024953"/>
    </source>
</evidence>
<evidence type="ECO:0000313" key="12">
    <source>
        <dbReference type="EMBL" id="KPM03821.1"/>
    </source>
</evidence>
<comment type="subcellular location">
    <subcellularLocation>
        <location evidence="2">Membrane</location>
        <topology evidence="2">Multi-pass membrane protein</topology>
    </subcellularLocation>
    <subcellularLocation>
        <location evidence="1">Nucleus</location>
    </subcellularLocation>
</comment>
<sequence length="559" mass="64186">MDPFEGTMIDAAKLDQFTSDWPLVAGLFALTAIFLSIYEICKHMQHYTKPYLQKYIVRILWMVPIYALNSWFAMFFSQISIYMDTLRECYEAFVIYSFMKFLFNFLRTEIDNFDILVDCKPEVPNIFPFCLLPPLPGGRRFIQFCRHGMIQYILIRPITTFLALILETFGVLGEGKLDLRYGYIYLLIINNLSQMVAMYFLVMFYQNFKHELAPMHPLGKFLIYPIFDPNSQGVILTLLIHLGVITRAFIPISPDISTNEMSRNLQDFLICFEMLLAAIAHIYVFSHRPYIDAARGTNPLFLSFTRIVDFTDERSDVADHFRHIGNRVKNIWAQNPNYPSSYDDPSSRRPLIPMSSIMTYNGGLVIAMKGKDCVAIAADRRLGAQYQTVSTNFQKIFEINPYLYIGLPGLATDTATVSKRLKFRVNLYELRENRLIRPKAFGSMVSNLLYERRFGPYFVEPIIAGIDHKTGEPFIAGFDSIGCFEEPEDFVVAGTSTEQSFGVCETLWRPDLGPEELFEVISQSLMSAFDRDAGAGWGGIVYIIEKDKVTVKTLKTRMD</sequence>
<keyword evidence="7" id="KW-1133">Transmembrane helix</keyword>
<evidence type="ECO:0000256" key="8">
    <source>
        <dbReference type="ARBA" id="ARBA00023136"/>
    </source>
</evidence>
<dbReference type="GO" id="GO:0043161">
    <property type="term" value="P:proteasome-mediated ubiquitin-dependent protein catabolic process"/>
    <property type="evidence" value="ECO:0007669"/>
    <property type="project" value="InterPro"/>
</dbReference>
<dbReference type="InterPro" id="IPR001353">
    <property type="entry name" value="Proteasome_sua/b"/>
</dbReference>
<comment type="subunit">
    <text evidence="11">The 26S proteasome consists of a 20S proteasome core and two 19S regulatory subunits. The 20S proteasome core is composed of 28 subunits that are arranged in four stacked rings, resulting in a barrel-shaped structure. The two end rings are each formed by seven alpha subunits, and the two central rings are each formed by seven beta subunits. The catalytic chamber with the active sites is on the inside of the barrel.</text>
</comment>
<evidence type="ECO:0000313" key="13">
    <source>
        <dbReference type="Proteomes" id="UP000616769"/>
    </source>
</evidence>
<keyword evidence="4" id="KW-0963">Cytoplasm</keyword>
<dbReference type="FunFam" id="3.60.20.10:FF:000003">
    <property type="entry name" value="Proteasome subunit beta type-3"/>
    <property type="match status" value="1"/>
</dbReference>
<evidence type="ECO:0000256" key="3">
    <source>
        <dbReference type="ARBA" id="ARBA00016160"/>
    </source>
</evidence>
<dbReference type="GO" id="GO:0019774">
    <property type="term" value="C:proteasome core complex, beta-subunit complex"/>
    <property type="evidence" value="ECO:0007669"/>
    <property type="project" value="InterPro"/>
</dbReference>
<comment type="function">
    <text evidence="10">Non-catalytic component of the proteasome, a multicatalytic proteinase complex which is characterized by its ability to cleave peptides with Arg, Phe, Tyr, Leu, and Glu adjacent to the leaving group at neutral or slightly basic pH. The proteasome has an ATP-dependent proteolytic activity.</text>
</comment>
<evidence type="ECO:0000256" key="4">
    <source>
        <dbReference type="ARBA" id="ARBA00022490"/>
    </source>
</evidence>
<dbReference type="PANTHER" id="PTHR23423">
    <property type="entry name" value="ORGANIC SOLUTE TRANSPORTER-RELATED"/>
    <property type="match status" value="1"/>
</dbReference>
<comment type="caution">
    <text evidence="12">The sequence shown here is derived from an EMBL/GenBank/DDBJ whole genome shotgun (WGS) entry which is preliminary data.</text>
</comment>
<evidence type="ECO:0000256" key="6">
    <source>
        <dbReference type="ARBA" id="ARBA00022942"/>
    </source>
</evidence>
<dbReference type="Pfam" id="PF00227">
    <property type="entry name" value="Proteasome"/>
    <property type="match status" value="1"/>
</dbReference>
<reference evidence="12 13" key="1">
    <citation type="journal article" date="2015" name="Parasit. Vectors">
        <title>Draft genome of the scabies mite.</title>
        <authorList>
            <person name="Rider S.D.Jr."/>
            <person name="Morgan M.S."/>
            <person name="Arlian L.G."/>
        </authorList>
    </citation>
    <scope>NUCLEOTIDE SEQUENCE [LARGE SCALE GENOMIC DNA]</scope>
    <source>
        <strain evidence="12">Arlian Lab</strain>
    </source>
</reference>
<evidence type="ECO:0000256" key="9">
    <source>
        <dbReference type="ARBA" id="ARBA00023242"/>
    </source>
</evidence>
<protein>
    <recommendedName>
        <fullName evidence="3">Proteasome subunit beta type-3</fullName>
    </recommendedName>
</protein>
<dbReference type="InterPro" id="IPR005178">
    <property type="entry name" value="Ostalpha/TMEM184C"/>
</dbReference>
<keyword evidence="5" id="KW-0812">Transmembrane</keyword>